<keyword evidence="2" id="KW-1185">Reference proteome</keyword>
<sequence length="106" mass="11932">MEYQLVIKFWRKSLENEEFLATIEGELKGALGQTVELEGYDVSPKEINLFMLTSDPRHSFRRARDVLERLGVVNGVSAAFRLTGGAKFTAIWPLRSTRKFTLPGAG</sequence>
<reference evidence="1 2" key="1">
    <citation type="submission" date="2020-11" db="EMBL/GenBank/DDBJ databases">
        <title>Draft Genome Sequence and Secondary Metabolite Biosynthetic Potential of the Lysobacter niastensis Type strain DSM 18481.</title>
        <authorList>
            <person name="Turrini P."/>
            <person name="Artuso I."/>
            <person name="Tescari M."/>
            <person name="Lugli G.A."/>
            <person name="Frangipani E."/>
            <person name="Ventura M."/>
            <person name="Visca P."/>
        </authorList>
    </citation>
    <scope>NUCLEOTIDE SEQUENCE [LARGE SCALE GENOMIC DNA]</scope>
    <source>
        <strain evidence="1 2">DSM 18481</strain>
    </source>
</reference>
<accession>A0ABS0BAY7</accession>
<gene>
    <name evidence="1" type="ORF">IU514_13505</name>
</gene>
<proteinExistence type="predicted"/>
<comment type="caution">
    <text evidence="1">The sequence shown here is derived from an EMBL/GenBank/DDBJ whole genome shotgun (WGS) entry which is preliminary data.</text>
</comment>
<evidence type="ECO:0000313" key="1">
    <source>
        <dbReference type="EMBL" id="MBF6025042.1"/>
    </source>
</evidence>
<dbReference type="EMBL" id="JADLZT010000007">
    <property type="protein sequence ID" value="MBF6025042.1"/>
    <property type="molecule type" value="Genomic_DNA"/>
</dbReference>
<name>A0ABS0BAY7_9GAMM</name>
<dbReference type="Proteomes" id="UP001429984">
    <property type="component" value="Unassembled WGS sequence"/>
</dbReference>
<evidence type="ECO:0000313" key="2">
    <source>
        <dbReference type="Proteomes" id="UP001429984"/>
    </source>
</evidence>
<protein>
    <submittedName>
        <fullName evidence="1">Uncharacterized protein</fullName>
    </submittedName>
</protein>
<organism evidence="1 2">
    <name type="scientific">Lysobacter niastensis</name>
    <dbReference type="NCBI Taxonomy" id="380629"/>
    <lineage>
        <taxon>Bacteria</taxon>
        <taxon>Pseudomonadati</taxon>
        <taxon>Pseudomonadota</taxon>
        <taxon>Gammaproteobacteria</taxon>
        <taxon>Lysobacterales</taxon>
        <taxon>Lysobacteraceae</taxon>
        <taxon>Lysobacter</taxon>
    </lineage>
</organism>
<dbReference type="RefSeq" id="WP_194931653.1">
    <property type="nucleotide sequence ID" value="NZ_JADLZT010000007.1"/>
</dbReference>